<proteinExistence type="predicted"/>
<organism evidence="1 2">
    <name type="scientific">Ridgeia piscesae</name>
    <name type="common">Tubeworm</name>
    <dbReference type="NCBI Taxonomy" id="27915"/>
    <lineage>
        <taxon>Eukaryota</taxon>
        <taxon>Metazoa</taxon>
        <taxon>Spiralia</taxon>
        <taxon>Lophotrochozoa</taxon>
        <taxon>Annelida</taxon>
        <taxon>Polychaeta</taxon>
        <taxon>Sedentaria</taxon>
        <taxon>Canalipalpata</taxon>
        <taxon>Sabellida</taxon>
        <taxon>Siboglinidae</taxon>
        <taxon>Ridgeia</taxon>
    </lineage>
</organism>
<dbReference type="EMBL" id="JAODUO010000529">
    <property type="protein sequence ID" value="KAK2178775.1"/>
    <property type="molecule type" value="Genomic_DNA"/>
</dbReference>
<comment type="caution">
    <text evidence="1">The sequence shown here is derived from an EMBL/GenBank/DDBJ whole genome shotgun (WGS) entry which is preliminary data.</text>
</comment>
<keyword evidence="2" id="KW-1185">Reference proteome</keyword>
<dbReference type="Proteomes" id="UP001209878">
    <property type="component" value="Unassembled WGS sequence"/>
</dbReference>
<evidence type="ECO:0000313" key="2">
    <source>
        <dbReference type="Proteomes" id="UP001209878"/>
    </source>
</evidence>
<evidence type="ECO:0000313" key="1">
    <source>
        <dbReference type="EMBL" id="KAK2178775.1"/>
    </source>
</evidence>
<sequence length="174" mass="19252">MMQRVRLNRVHKLTPEMPAPAKPVILTNTKNTIQLNVILVEVPLNSDYYTNATQKHTLTTAGVSDVPVEIVGGVRIDWHDLCSKHEEGDIVMTQHAISCSLSGKRVRVVCDDTDVLVLLVHFYHIKCRGRNPASMIMSSLLKELAVIDIGTTATEHSGIADDLLQFMGSPEQIL</sequence>
<gene>
    <name evidence="1" type="ORF">NP493_528g03045</name>
</gene>
<accession>A0AAD9KWS6</accession>
<protein>
    <submittedName>
        <fullName evidence="1">Uncharacterized protein</fullName>
    </submittedName>
</protein>
<reference evidence="1" key="1">
    <citation type="journal article" date="2023" name="Mol. Biol. Evol.">
        <title>Third-Generation Sequencing Reveals the Adaptive Role of the Epigenome in Three Deep-Sea Polychaetes.</title>
        <authorList>
            <person name="Perez M."/>
            <person name="Aroh O."/>
            <person name="Sun Y."/>
            <person name="Lan Y."/>
            <person name="Juniper S.K."/>
            <person name="Young C.R."/>
            <person name="Angers B."/>
            <person name="Qian P.Y."/>
        </authorList>
    </citation>
    <scope>NUCLEOTIDE SEQUENCE</scope>
    <source>
        <strain evidence="1">R07B-5</strain>
    </source>
</reference>
<dbReference type="AlphaFoldDB" id="A0AAD9KWS6"/>
<name>A0AAD9KWS6_RIDPI</name>